<dbReference type="PROSITE" id="PS51257">
    <property type="entry name" value="PROKAR_LIPOPROTEIN"/>
    <property type="match status" value="1"/>
</dbReference>
<comment type="caution">
    <text evidence="7">The sequence shown here is derived from an EMBL/GenBank/DDBJ whole genome shotgun (WGS) entry which is preliminary data.</text>
</comment>
<evidence type="ECO:0000256" key="4">
    <source>
        <dbReference type="ARBA" id="ARBA00023139"/>
    </source>
</evidence>
<dbReference type="EMBL" id="SMRT01000001">
    <property type="protein sequence ID" value="TDG00606.1"/>
    <property type="molecule type" value="Genomic_DNA"/>
</dbReference>
<evidence type="ECO:0000256" key="6">
    <source>
        <dbReference type="SAM" id="SignalP"/>
    </source>
</evidence>
<evidence type="ECO:0000256" key="3">
    <source>
        <dbReference type="ARBA" id="ARBA00023136"/>
    </source>
</evidence>
<feature type="signal peptide" evidence="6">
    <location>
        <begin position="1"/>
        <end position="38"/>
    </location>
</feature>
<evidence type="ECO:0000313" key="7">
    <source>
        <dbReference type="EMBL" id="TDG00606.1"/>
    </source>
</evidence>
<evidence type="ECO:0000256" key="1">
    <source>
        <dbReference type="ARBA" id="ARBA00022475"/>
    </source>
</evidence>
<dbReference type="SUPFAM" id="SSF53850">
    <property type="entry name" value="Periplasmic binding protein-like II"/>
    <property type="match status" value="1"/>
</dbReference>
<reference evidence="7 8" key="1">
    <citation type="submission" date="2019-03" db="EMBL/GenBank/DDBJ databases">
        <title>This is whole genome sequence of Paenibacillus sp MS74 strain.</title>
        <authorList>
            <person name="Trinh H.N."/>
        </authorList>
    </citation>
    <scope>NUCLEOTIDE SEQUENCE [LARGE SCALE GENOMIC DNA]</scope>
    <source>
        <strain evidence="7 8">MS74</strain>
    </source>
</reference>
<feature type="chain" id="PRO_5038665370" evidence="6">
    <location>
        <begin position="39"/>
        <end position="521"/>
    </location>
</feature>
<keyword evidence="3" id="KW-0472">Membrane</keyword>
<name>A0A4R5KZD9_9BACL</name>
<dbReference type="InterPro" id="IPR006059">
    <property type="entry name" value="SBP"/>
</dbReference>
<evidence type="ECO:0000313" key="8">
    <source>
        <dbReference type="Proteomes" id="UP000295636"/>
    </source>
</evidence>
<keyword evidence="4" id="KW-0564">Palmitate</keyword>
<evidence type="ECO:0000256" key="2">
    <source>
        <dbReference type="ARBA" id="ARBA00022729"/>
    </source>
</evidence>
<keyword evidence="8" id="KW-1185">Reference proteome</keyword>
<dbReference type="OrthoDB" id="2513152at2"/>
<dbReference type="Gene3D" id="3.40.190.10">
    <property type="entry name" value="Periplasmic binding protein-like II"/>
    <property type="match status" value="2"/>
</dbReference>
<keyword evidence="1" id="KW-1003">Cell membrane</keyword>
<dbReference type="Proteomes" id="UP000295636">
    <property type="component" value="Unassembled WGS sequence"/>
</dbReference>
<dbReference type="RefSeq" id="WP_133225316.1">
    <property type="nucleotide sequence ID" value="NZ_SMRT01000001.1"/>
</dbReference>
<sequence>MKLNSPMNSAKPSNKQTVFAVSSLVALAALTAACTPMAPTTPAGKDAGGTKEDAKTPGKTTEIKILVDYTIAQPPGTDNPVWKEFEKRTNTKLTVQWVPGADYGDRVNVALAAGDIPDLIKIPNITTPLFRQMVKQGAFWDLTPYVKDYKNLMALDPTIWNNTKIDGKSYAVPAGRPLNGGGFASIRKDWLDKLGLKMPTNMDELYTAMKAFKDNAPDGKKDTVGYTMRSADFLEEVFTGTVGKWKAVDGKLVNMILEPEMREALTYKRKLFQEGLIPQDFPVLKETQYWELAAGGRAGVTAETPEALFRYTMDQWKRDPKVEWTPMLSLAPKAGGKPYVPQNTGFNGVLAIPKTVPEDKMRSILKFIDYGSGGEGLDLTLYGIKGVHYNEVDGLKVSTDKAVSDSVGTATWGKMFSTPVLDLWQYAAGMPKEIYQRNVKIAEEKAKISIPDPAIGLVSETELKMGADYTKKIADMKTQVTIGKQTLEDWDKFVAQLKSDANYQKIIEEMNAEYKKRQAQK</sequence>
<proteinExistence type="predicted"/>
<dbReference type="InterPro" id="IPR050490">
    <property type="entry name" value="Bact_solute-bd_prot1"/>
</dbReference>
<dbReference type="AlphaFoldDB" id="A0A4R5KZD9"/>
<keyword evidence="2 6" id="KW-0732">Signal</keyword>
<dbReference type="PANTHER" id="PTHR43649:SF33">
    <property type="entry name" value="POLYGALACTURONAN_RHAMNOGALACTURONAN-BINDING PROTEIN YTCQ"/>
    <property type="match status" value="1"/>
</dbReference>
<keyword evidence="5" id="KW-0449">Lipoprotein</keyword>
<organism evidence="7 8">
    <name type="scientific">Paenibacillus piri</name>
    <dbReference type="NCBI Taxonomy" id="2547395"/>
    <lineage>
        <taxon>Bacteria</taxon>
        <taxon>Bacillati</taxon>
        <taxon>Bacillota</taxon>
        <taxon>Bacilli</taxon>
        <taxon>Bacillales</taxon>
        <taxon>Paenibacillaceae</taxon>
        <taxon>Paenibacillus</taxon>
    </lineage>
</organism>
<protein>
    <submittedName>
        <fullName evidence="7">Extracellular solute-binding protein</fullName>
    </submittedName>
</protein>
<gene>
    <name evidence="7" type="ORF">E1757_02975</name>
</gene>
<evidence type="ECO:0000256" key="5">
    <source>
        <dbReference type="ARBA" id="ARBA00023288"/>
    </source>
</evidence>
<dbReference type="Pfam" id="PF01547">
    <property type="entry name" value="SBP_bac_1"/>
    <property type="match status" value="1"/>
</dbReference>
<accession>A0A4R5KZD9</accession>
<dbReference type="PANTHER" id="PTHR43649">
    <property type="entry name" value="ARABINOSE-BINDING PROTEIN-RELATED"/>
    <property type="match status" value="1"/>
</dbReference>